<feature type="signal peptide" evidence="3">
    <location>
        <begin position="1"/>
        <end position="19"/>
    </location>
</feature>
<dbReference type="PROSITE" id="PS51387">
    <property type="entry name" value="FAD_PCMH"/>
    <property type="match status" value="1"/>
</dbReference>
<dbReference type="InterPro" id="IPR006094">
    <property type="entry name" value="Oxid_FAD_bind_N"/>
</dbReference>
<dbReference type="PANTHER" id="PTHR13878:SF91">
    <property type="entry name" value="FAD BINDING DOMAIN PROTEIN (AFU_ORTHOLOGUE AFUA_6G12070)-RELATED"/>
    <property type="match status" value="1"/>
</dbReference>
<reference evidence="5" key="1">
    <citation type="journal article" date="2020" name="Stud. Mycol.">
        <title>101 Dothideomycetes genomes: a test case for predicting lifestyles and emergence of pathogens.</title>
        <authorList>
            <person name="Haridas S."/>
            <person name="Albert R."/>
            <person name="Binder M."/>
            <person name="Bloem J."/>
            <person name="Labutti K."/>
            <person name="Salamov A."/>
            <person name="Andreopoulos B."/>
            <person name="Baker S."/>
            <person name="Barry K."/>
            <person name="Bills G."/>
            <person name="Bluhm B."/>
            <person name="Cannon C."/>
            <person name="Castanera R."/>
            <person name="Culley D."/>
            <person name="Daum C."/>
            <person name="Ezra D."/>
            <person name="Gonzalez J."/>
            <person name="Henrissat B."/>
            <person name="Kuo A."/>
            <person name="Liang C."/>
            <person name="Lipzen A."/>
            <person name="Lutzoni F."/>
            <person name="Magnuson J."/>
            <person name="Mondo S."/>
            <person name="Nolan M."/>
            <person name="Ohm R."/>
            <person name="Pangilinan J."/>
            <person name="Park H.-J."/>
            <person name="Ramirez L."/>
            <person name="Alfaro M."/>
            <person name="Sun H."/>
            <person name="Tritt A."/>
            <person name="Yoshinaga Y."/>
            <person name="Zwiers L.-H."/>
            <person name="Turgeon B."/>
            <person name="Goodwin S."/>
            <person name="Spatafora J."/>
            <person name="Crous P."/>
            <person name="Grigoriev I."/>
        </authorList>
    </citation>
    <scope>NUCLEOTIDE SEQUENCE</scope>
    <source>
        <strain evidence="5">CBS 207.26</strain>
    </source>
</reference>
<dbReference type="OrthoDB" id="9983560at2759"/>
<feature type="chain" id="PRO_5025574451" evidence="3">
    <location>
        <begin position="20"/>
        <end position="580"/>
    </location>
</feature>
<accession>A0A6A6EV88</accession>
<keyword evidence="3" id="KW-0732">Signal</keyword>
<organism evidence="5 6">
    <name type="scientific">Zopfia rhizophila CBS 207.26</name>
    <dbReference type="NCBI Taxonomy" id="1314779"/>
    <lineage>
        <taxon>Eukaryota</taxon>
        <taxon>Fungi</taxon>
        <taxon>Dikarya</taxon>
        <taxon>Ascomycota</taxon>
        <taxon>Pezizomycotina</taxon>
        <taxon>Dothideomycetes</taxon>
        <taxon>Dothideomycetes incertae sedis</taxon>
        <taxon>Zopfiaceae</taxon>
        <taxon>Zopfia</taxon>
    </lineage>
</organism>
<dbReference type="Pfam" id="PF01565">
    <property type="entry name" value="FAD_binding_4"/>
    <property type="match status" value="1"/>
</dbReference>
<comment type="similarity">
    <text evidence="1">Belongs to the oxygen-dependent FAD-linked oxidoreductase family.</text>
</comment>
<evidence type="ECO:0000256" key="2">
    <source>
        <dbReference type="ARBA" id="ARBA00023002"/>
    </source>
</evidence>
<keyword evidence="2" id="KW-0560">Oxidoreductase</keyword>
<keyword evidence="6" id="KW-1185">Reference proteome</keyword>
<dbReference type="AlphaFoldDB" id="A0A6A6EV88"/>
<dbReference type="InterPro" id="IPR012951">
    <property type="entry name" value="BBE"/>
</dbReference>
<evidence type="ECO:0000259" key="4">
    <source>
        <dbReference type="PROSITE" id="PS51387"/>
    </source>
</evidence>
<protein>
    <submittedName>
        <fullName evidence="5">FAD-binding domain-containing protein</fullName>
    </submittedName>
</protein>
<dbReference type="Gene3D" id="3.30.465.10">
    <property type="match status" value="2"/>
</dbReference>
<dbReference type="GO" id="GO:0016491">
    <property type="term" value="F:oxidoreductase activity"/>
    <property type="evidence" value="ECO:0007669"/>
    <property type="project" value="UniProtKB-KW"/>
</dbReference>
<dbReference type="InterPro" id="IPR036318">
    <property type="entry name" value="FAD-bd_PCMH-like_sf"/>
</dbReference>
<evidence type="ECO:0000313" key="6">
    <source>
        <dbReference type="Proteomes" id="UP000800200"/>
    </source>
</evidence>
<name>A0A6A6EV88_9PEZI</name>
<dbReference type="InterPro" id="IPR016166">
    <property type="entry name" value="FAD-bd_PCMH"/>
</dbReference>
<proteinExistence type="inferred from homology"/>
<dbReference type="InterPro" id="IPR050432">
    <property type="entry name" value="FAD-linked_Oxidoreductases_BP"/>
</dbReference>
<evidence type="ECO:0000313" key="5">
    <source>
        <dbReference type="EMBL" id="KAF2195115.1"/>
    </source>
</evidence>
<dbReference type="Proteomes" id="UP000800200">
    <property type="component" value="Unassembled WGS sequence"/>
</dbReference>
<dbReference type="SUPFAM" id="SSF56176">
    <property type="entry name" value="FAD-binding/transporter-associated domain-like"/>
    <property type="match status" value="1"/>
</dbReference>
<evidence type="ECO:0000256" key="3">
    <source>
        <dbReference type="SAM" id="SignalP"/>
    </source>
</evidence>
<evidence type="ECO:0000256" key="1">
    <source>
        <dbReference type="ARBA" id="ARBA00005466"/>
    </source>
</evidence>
<dbReference type="InterPro" id="IPR016169">
    <property type="entry name" value="FAD-bd_PCMH_sub2"/>
</dbReference>
<dbReference type="EMBL" id="ML994610">
    <property type="protein sequence ID" value="KAF2195115.1"/>
    <property type="molecule type" value="Genomic_DNA"/>
</dbReference>
<dbReference type="PANTHER" id="PTHR13878">
    <property type="entry name" value="GULONOLACTONE OXIDASE"/>
    <property type="match status" value="1"/>
</dbReference>
<dbReference type="GO" id="GO:0071949">
    <property type="term" value="F:FAD binding"/>
    <property type="evidence" value="ECO:0007669"/>
    <property type="project" value="InterPro"/>
</dbReference>
<gene>
    <name evidence="5" type="ORF">K469DRAFT_698684</name>
</gene>
<sequence length="580" mass="61497">MRQMLGALIACCHFELALAARSGRQCKAVPGTTSWPSASAWDALNTTLSGHLIAPTPPGAVCHPDQPSYNNATCAVVADLWMKSWAFHSEDPVSVAENNWSNDSCLPGPQYPCSGVGYPVYVVNASKPEHVQAGVNFARENNVRLIVKGTGHDFRGRTAAPNSLSIWTRYLRGLIYHESYQTCRCLSPQDPNAYNGPAVTAAAGENLGAAFALAKQHGSMIIVGSSASVGVGGFLTGGGQSLMSSRKGLAADAVLEVSVVLPSGGIITANACQNPDIFWAVRGGGGSTFGVILNFTVKAFLSEPVSSLQFGFQSPTLNDDKFWEAMTYMATQFTILGNSGVTAFASLALGNSTSPSTFAGVFQGANQSAAQTAAIMQPLADHFNSSYGSDIQSQITDVKEYTSYYDWFLAQQGETNTPLGIDLALASRILDEKALNHPNFAALIKKAAVPAGVAFNGVAGPGTHAYPSDFNAASPAWRTGYIHAIVGTFWPPFDQAAKAAAIEILTYNTTGALRELAPDTGSYLNEANSYEPNFQQAFWGSNYPRLLAIKRAIDPGDVFWCQACAGSEQWEVTNGVLCHV</sequence>
<feature type="domain" description="FAD-binding PCMH-type" evidence="4">
    <location>
        <begin position="115"/>
        <end position="302"/>
    </location>
</feature>
<dbReference type="Pfam" id="PF08031">
    <property type="entry name" value="BBE"/>
    <property type="match status" value="1"/>
</dbReference>